<evidence type="ECO:0000313" key="5">
    <source>
        <dbReference type="EMBL" id="MBX7502552.1"/>
    </source>
</evidence>
<evidence type="ECO:0000313" key="6">
    <source>
        <dbReference type="Proteomes" id="UP000782554"/>
    </source>
</evidence>
<dbReference type="PANTHER" id="PTHR33204:SF18">
    <property type="entry name" value="TRANSCRIPTIONAL REGULATORY PROTEIN"/>
    <property type="match status" value="1"/>
</dbReference>
<keyword evidence="6" id="KW-1185">Reference proteome</keyword>
<name>A0ABS7JY22_9SPHN</name>
<keyword evidence="1" id="KW-0805">Transcription regulation</keyword>
<dbReference type="RefSeq" id="WP_221603733.1">
    <property type="nucleotide sequence ID" value="NZ_JAIGNU010000003.1"/>
</dbReference>
<evidence type="ECO:0000256" key="3">
    <source>
        <dbReference type="ARBA" id="ARBA00023163"/>
    </source>
</evidence>
<dbReference type="Gene3D" id="1.10.10.10">
    <property type="entry name" value="Winged helix-like DNA-binding domain superfamily/Winged helix DNA-binding domain"/>
    <property type="match status" value="1"/>
</dbReference>
<dbReference type="Proteomes" id="UP000782554">
    <property type="component" value="Unassembled WGS sequence"/>
</dbReference>
<dbReference type="EMBL" id="JAIGNU010000003">
    <property type="protein sequence ID" value="MBX7502552.1"/>
    <property type="molecule type" value="Genomic_DNA"/>
</dbReference>
<organism evidence="5 6">
    <name type="scientific">Qipengyuania mesophila</name>
    <dbReference type="NCBI Taxonomy" id="2867246"/>
    <lineage>
        <taxon>Bacteria</taxon>
        <taxon>Pseudomonadati</taxon>
        <taxon>Pseudomonadota</taxon>
        <taxon>Alphaproteobacteria</taxon>
        <taxon>Sphingomonadales</taxon>
        <taxon>Erythrobacteraceae</taxon>
        <taxon>Qipengyuania</taxon>
    </lineage>
</organism>
<dbReference type="InterPro" id="IPR036527">
    <property type="entry name" value="SCP2_sterol-bd_dom_sf"/>
</dbReference>
<dbReference type="PANTHER" id="PTHR33204">
    <property type="entry name" value="TRANSCRIPTIONAL REGULATOR, MARR FAMILY"/>
    <property type="match status" value="1"/>
</dbReference>
<dbReference type="InterPro" id="IPR002577">
    <property type="entry name" value="HTH_HxlR"/>
</dbReference>
<keyword evidence="3" id="KW-0804">Transcription</keyword>
<gene>
    <name evidence="5" type="ORF">K3181_14000</name>
</gene>
<evidence type="ECO:0000259" key="4">
    <source>
        <dbReference type="PROSITE" id="PS51118"/>
    </source>
</evidence>
<proteinExistence type="predicted"/>
<dbReference type="PROSITE" id="PS51118">
    <property type="entry name" value="HTH_HXLR"/>
    <property type="match status" value="1"/>
</dbReference>
<dbReference type="InterPro" id="IPR036390">
    <property type="entry name" value="WH_DNA-bd_sf"/>
</dbReference>
<evidence type="ECO:0000256" key="2">
    <source>
        <dbReference type="ARBA" id="ARBA00023125"/>
    </source>
</evidence>
<dbReference type="SUPFAM" id="SSF55718">
    <property type="entry name" value="SCP-like"/>
    <property type="match status" value="1"/>
</dbReference>
<feature type="domain" description="HTH hxlR-type" evidence="4">
    <location>
        <begin position="9"/>
        <end position="106"/>
    </location>
</feature>
<protein>
    <submittedName>
        <fullName evidence="5">Helix-turn-helix transcriptional regulator</fullName>
    </submittedName>
</protein>
<keyword evidence="2" id="KW-0238">DNA-binding</keyword>
<dbReference type="InterPro" id="IPR036388">
    <property type="entry name" value="WH-like_DNA-bd_sf"/>
</dbReference>
<dbReference type="Pfam" id="PF01638">
    <property type="entry name" value="HxlR"/>
    <property type="match status" value="1"/>
</dbReference>
<reference evidence="5 6" key="1">
    <citation type="submission" date="2021-08" db="EMBL/GenBank/DDBJ databases">
        <title>Comparative Genomics Analysis of the Genus Qipengyuania Reveals Extensive Genetic Diversity and Metabolic Versatility, Including the Description of Fifteen Novel Species.</title>
        <authorList>
            <person name="Liu Y."/>
        </authorList>
    </citation>
    <scope>NUCLEOTIDE SEQUENCE [LARGE SCALE GENOMIC DNA]</scope>
    <source>
        <strain evidence="5 6">YG27</strain>
    </source>
</reference>
<evidence type="ECO:0000256" key="1">
    <source>
        <dbReference type="ARBA" id="ARBA00023015"/>
    </source>
</evidence>
<sequence length="229" mass="25854">MSSQFGQFCPIALASEVLTQKWMLLVLREMNAGATRFNEIRRGVPRISATLLKNRLLHLESAGIVTRRPSRPKGYEEYFLTEAGTELKPILSAIGTWGQRWAREIDDEDLDPAWLVWAMHRRIDTAAMPDGRTVLAIYFTDAPSHHRLFWLVCDHPRVDVCVKPPGFDEDLRIEVDVRTMAEIWRGIHPIGHALASGALTIEGTPTLVERAPSWLMLSVFAETKRAAGK</sequence>
<accession>A0ABS7JY22</accession>
<comment type="caution">
    <text evidence="5">The sequence shown here is derived from an EMBL/GenBank/DDBJ whole genome shotgun (WGS) entry which is preliminary data.</text>
</comment>
<dbReference type="SUPFAM" id="SSF46785">
    <property type="entry name" value="Winged helix' DNA-binding domain"/>
    <property type="match status" value="1"/>
</dbReference>